<accession>A0AAU9AZJ7</accession>
<dbReference type="KEGG" id="lem:LEN_4437"/>
<evidence type="ECO:0000313" key="2">
    <source>
        <dbReference type="EMBL" id="BAV99924.1"/>
    </source>
</evidence>
<keyword evidence="1" id="KW-0732">Signal</keyword>
<feature type="signal peptide" evidence="1">
    <location>
        <begin position="1"/>
        <end position="22"/>
    </location>
</feature>
<name>A0AAU9AZJ7_LYSEN</name>
<dbReference type="Gene3D" id="2.40.70.10">
    <property type="entry name" value="Acid Proteases"/>
    <property type="match status" value="1"/>
</dbReference>
<reference evidence="2 3" key="1">
    <citation type="journal article" date="2017" name="DNA Res.">
        <title>Complete genome sequence and expression profile of the commercial lytic enzyme producer Lysobacter enzymogenes M497-1.</title>
        <authorList>
            <person name="Takami H."/>
            <person name="Toyoda A."/>
            <person name="Uchiyama I."/>
            <person name="Itoh T."/>
            <person name="Takaki Y."/>
            <person name="Arai W."/>
            <person name="Nishi S."/>
            <person name="Kawai M."/>
            <person name="Shinya K."/>
            <person name="Ikeda H."/>
        </authorList>
    </citation>
    <scope>NUCLEOTIDE SEQUENCE [LARGE SCALE GENOMIC DNA]</scope>
    <source>
        <strain evidence="2 3">M497-1</strain>
    </source>
</reference>
<evidence type="ECO:0000313" key="3">
    <source>
        <dbReference type="Proteomes" id="UP000218824"/>
    </source>
</evidence>
<sequence length="317" mass="33164">MKPQWWVLSVAIAAAVAMPAQARMQYAPFAMVEHFGDRPVVQARIDTTPIALQVHSGASGTIEITPEAADALGYRERTSSGRYGIDRSGHLAAAGASRTSLRRLSVGPSVVTEVPAFVHALPGAKVELPGAGEAGMLGVGWLRKTRAIVDFDGKRIGFPDEAGDNAAERARLVAAGYAALRMVWDEKEACYLIDASLDGHPARLIVNTVSKGYLDLPSARAAKLKFGRRTGTAGGPGGASVPVHKPLKPVSVRIGGVDYGRIQPPAWDTGAYLSAASAKGGGPIQGALGATFWIAQKASIDFGDGWLLLAPPPRSGR</sequence>
<evidence type="ECO:0000256" key="1">
    <source>
        <dbReference type="SAM" id="SignalP"/>
    </source>
</evidence>
<dbReference type="EMBL" id="AP014940">
    <property type="protein sequence ID" value="BAV99924.1"/>
    <property type="molecule type" value="Genomic_DNA"/>
</dbReference>
<feature type="chain" id="PRO_5043975624" description="Aspartyl protease" evidence="1">
    <location>
        <begin position="23"/>
        <end position="317"/>
    </location>
</feature>
<dbReference type="Proteomes" id="UP000218824">
    <property type="component" value="Chromosome"/>
</dbReference>
<organism evidence="2 3">
    <name type="scientific">Lysobacter enzymogenes</name>
    <dbReference type="NCBI Taxonomy" id="69"/>
    <lineage>
        <taxon>Bacteria</taxon>
        <taxon>Pseudomonadati</taxon>
        <taxon>Pseudomonadota</taxon>
        <taxon>Gammaproteobacteria</taxon>
        <taxon>Lysobacterales</taxon>
        <taxon>Lysobacteraceae</taxon>
        <taxon>Lysobacter</taxon>
    </lineage>
</organism>
<gene>
    <name evidence="2" type="ORF">LEN_4437</name>
</gene>
<dbReference type="InterPro" id="IPR021109">
    <property type="entry name" value="Peptidase_aspartic_dom_sf"/>
</dbReference>
<evidence type="ECO:0008006" key="4">
    <source>
        <dbReference type="Google" id="ProtNLM"/>
    </source>
</evidence>
<protein>
    <recommendedName>
        <fullName evidence="4">Aspartyl protease</fullName>
    </recommendedName>
</protein>
<proteinExistence type="predicted"/>
<dbReference type="AlphaFoldDB" id="A0AAU9AZJ7"/>